<protein>
    <submittedName>
        <fullName evidence="1">Uncharacterized protein</fullName>
    </submittedName>
</protein>
<comment type="caution">
    <text evidence="1">The sequence shown here is derived from an EMBL/GenBank/DDBJ whole genome shotgun (WGS) entry which is preliminary data.</text>
</comment>
<dbReference type="Proteomes" id="UP000290572">
    <property type="component" value="Unassembled WGS sequence"/>
</dbReference>
<name>A0A498N699_LABRO</name>
<evidence type="ECO:0000313" key="1">
    <source>
        <dbReference type="EMBL" id="RXN27723.1"/>
    </source>
</evidence>
<sequence length="123" mass="13574">MYAFILVEYSKYKCTLCCDLAEPHLTSGSIQTHGSAAHDKRTGKYLPVRSICFGLYGRFSSDKLSFTNGPALVYLNTIRAIQYRTEKVAPLEFLKSGFAAPTLDYHDLGAASSQQGQGILSQR</sequence>
<proteinExistence type="predicted"/>
<organism evidence="1 2">
    <name type="scientific">Labeo rohita</name>
    <name type="common">Indian major carp</name>
    <name type="synonym">Cyprinus rohita</name>
    <dbReference type="NCBI Taxonomy" id="84645"/>
    <lineage>
        <taxon>Eukaryota</taxon>
        <taxon>Metazoa</taxon>
        <taxon>Chordata</taxon>
        <taxon>Craniata</taxon>
        <taxon>Vertebrata</taxon>
        <taxon>Euteleostomi</taxon>
        <taxon>Actinopterygii</taxon>
        <taxon>Neopterygii</taxon>
        <taxon>Teleostei</taxon>
        <taxon>Ostariophysi</taxon>
        <taxon>Cypriniformes</taxon>
        <taxon>Cyprinidae</taxon>
        <taxon>Labeoninae</taxon>
        <taxon>Labeonini</taxon>
        <taxon>Labeo</taxon>
    </lineage>
</organism>
<keyword evidence="2" id="KW-1185">Reference proteome</keyword>
<reference evidence="1 2" key="1">
    <citation type="submission" date="2018-03" db="EMBL/GenBank/DDBJ databases">
        <title>Draft genome sequence of Rohu Carp (Labeo rohita).</title>
        <authorList>
            <person name="Das P."/>
            <person name="Kushwaha B."/>
            <person name="Joshi C.G."/>
            <person name="Kumar D."/>
            <person name="Nagpure N.S."/>
            <person name="Sahoo L."/>
            <person name="Das S.P."/>
            <person name="Bit A."/>
            <person name="Patnaik S."/>
            <person name="Meher P.K."/>
            <person name="Jayasankar P."/>
            <person name="Koringa P.G."/>
            <person name="Patel N.V."/>
            <person name="Hinsu A.T."/>
            <person name="Kumar R."/>
            <person name="Pandey M."/>
            <person name="Agarwal S."/>
            <person name="Srivastava S."/>
            <person name="Singh M."/>
            <person name="Iquebal M.A."/>
            <person name="Jaiswal S."/>
            <person name="Angadi U.B."/>
            <person name="Kumar N."/>
            <person name="Raza M."/>
            <person name="Shah T.M."/>
            <person name="Rai A."/>
            <person name="Jena J.K."/>
        </authorList>
    </citation>
    <scope>NUCLEOTIDE SEQUENCE [LARGE SCALE GENOMIC DNA]</scope>
    <source>
        <strain evidence="1">DASCIFA01</strain>
        <tissue evidence="1">Testis</tissue>
    </source>
</reference>
<evidence type="ECO:0000313" key="2">
    <source>
        <dbReference type="Proteomes" id="UP000290572"/>
    </source>
</evidence>
<gene>
    <name evidence="1" type="ORF">ROHU_019732</name>
</gene>
<dbReference type="AlphaFoldDB" id="A0A498N699"/>
<dbReference type="EMBL" id="QBIY01011962">
    <property type="protein sequence ID" value="RXN27723.1"/>
    <property type="molecule type" value="Genomic_DNA"/>
</dbReference>
<accession>A0A498N699</accession>